<dbReference type="Proteomes" id="UP000663850">
    <property type="component" value="Unassembled WGS sequence"/>
</dbReference>
<dbReference type="FunFam" id="3.30.930.10:FF:000038">
    <property type="entry name" value="Aspartate--tRNA ligase"/>
    <property type="match status" value="1"/>
</dbReference>
<proteinExistence type="inferred from homology"/>
<keyword evidence="7" id="KW-0547">Nucleotide-binding</keyword>
<sequence length="1242" mass="140717">MSEPPANAEPPKDVPEGDKAPSKNALKKAAKEAEKAKKAAERAAKEAEQAAARAAADIDYAEQSYGKLPLNQSQERTGRVRAQISTFDGSKDGEHVLLRARVHTSRAQGSKMVFFALRQRQHTVQALLSVAPETVSKQMVKWAASVPLESIVLVEGVIKRSPEEIKGATIKDAEVHISKIHTISEPEGRLPFNLEDADKGQDDEREVPTVSFDTRLNNRVLDLRTQTSQSIFILQSAVTDLFRQSLQAQGFIEIHSPKLQGAATESGASVFKVDYFKGKAFLAQSPQLAKQMAIGADFERVYEIGPVFRAENSFTHRHLTEFTGLDLEMTIEEHYHEVMDVLDSMLLHIFNGLKTKFSADVEAIRKVYPSTEFTWLEKTLRLQWKDAIALLRENGVEIGDFDDINTETEKFLGKLVKDKYNTDYYILDKFPLVLRPFYTMPDPVDPNYSNSYDFFMRGEEILSGAQRVHDSKMLEKQKFLGKLVKEKYNTDYYILDKFPLVLRPFYTMPDPADPNYSNSYDFFMRGEEILSGAQRVHDSKMLEQRMVEVGIDPKDMQGYLDGFRMGIAPHGGGGIDNVVAQQSSHSVFMSIPVDVFKEIASFLSPKDILSLARVNKLLRKLLMQRPAKHIWRAAERNVHKLPPCPRHLTNPQYAALVFSKECSSCGTTVMRQLDHILGVRLCNACRSARVIGLSYAPSPIRYYVSASPNVKNLTTSETRFALKSEILQLVDQFWNLPNDYDHPDVLRWINKKLRRRLERTKHATALARYVHFASIARDEELENKKLHRAIEQVLHHFGTAFPLTLICSVCSRLRGLGWKAKHIQMVCEDSREAWYSLVHVPKPLTDRAWERLYPKLLRLLKLSKRRLRATRAKTRLSKRYKLVEEMLEEMRATKLACLEIADTSPDLINGAGTAYMPFPILSELLQYHVFKNLVETDRSLDTTKAKFRASANLVNNAISKWRVEFEARLICLVNDNRNAGKREYPIGKELIEEPVPFSSQLTADSYNYITPKNNVLFRADSVFSCGRAPVFYPGDFTTWFDGASKVARPPEEGRSILYIICSSVEYHAEGASYAAVLLKELGRPDASHIEMEALGERFICNRCPSRTIHTWTSLISHVLHAYSRAISIGSGPNHKSGTISNNVHNWAAWPERPLARLLSDQELDIHGAATLSYATGRMVECRICYDLAIPCPSSRRLVMIHLRYYHNILQPVFGEHYFEIPDKCTGSGVQILEIAPALDSGD</sequence>
<reference evidence="17" key="1">
    <citation type="submission" date="2021-01" db="EMBL/GenBank/DDBJ databases">
        <authorList>
            <person name="Kaushik A."/>
        </authorList>
    </citation>
    <scope>NUCLEOTIDE SEQUENCE</scope>
    <source>
        <strain evidence="17">Type strain: AG8-Rh-89/</strain>
    </source>
</reference>
<evidence type="ECO:0000256" key="9">
    <source>
        <dbReference type="ARBA" id="ARBA00022917"/>
    </source>
</evidence>
<dbReference type="InterPro" id="IPR004364">
    <property type="entry name" value="Aa-tRNA-synt_II"/>
</dbReference>
<organism evidence="17 18">
    <name type="scientific">Rhizoctonia solani</name>
    <dbReference type="NCBI Taxonomy" id="456999"/>
    <lineage>
        <taxon>Eukaryota</taxon>
        <taxon>Fungi</taxon>
        <taxon>Dikarya</taxon>
        <taxon>Basidiomycota</taxon>
        <taxon>Agaricomycotina</taxon>
        <taxon>Agaricomycetes</taxon>
        <taxon>Cantharellales</taxon>
        <taxon>Ceratobasidiaceae</taxon>
        <taxon>Rhizoctonia</taxon>
    </lineage>
</organism>
<gene>
    <name evidence="17" type="ORF">RDB_LOCUS80903</name>
</gene>
<evidence type="ECO:0000256" key="5">
    <source>
        <dbReference type="ARBA" id="ARBA00022490"/>
    </source>
</evidence>
<dbReference type="Pfam" id="PF00646">
    <property type="entry name" value="F-box"/>
    <property type="match status" value="1"/>
</dbReference>
<evidence type="ECO:0000313" key="18">
    <source>
        <dbReference type="Proteomes" id="UP000663850"/>
    </source>
</evidence>
<dbReference type="CDD" id="cd04320">
    <property type="entry name" value="AspRS_cyto_N"/>
    <property type="match status" value="1"/>
</dbReference>
<dbReference type="PROSITE" id="PS50181">
    <property type="entry name" value="FBOX"/>
    <property type="match status" value="1"/>
</dbReference>
<dbReference type="InterPro" id="IPR001810">
    <property type="entry name" value="F-box_dom"/>
</dbReference>
<dbReference type="FunFam" id="2.40.50.140:FF:000132">
    <property type="entry name" value="Aspartyl-tRNA synthetase, cytoplasmic"/>
    <property type="match status" value="1"/>
</dbReference>
<dbReference type="InterPro" id="IPR012340">
    <property type="entry name" value="NA-bd_OB-fold"/>
</dbReference>
<keyword evidence="8" id="KW-0067">ATP-binding</keyword>
<evidence type="ECO:0000313" key="17">
    <source>
        <dbReference type="EMBL" id="CAE6487293.1"/>
    </source>
</evidence>
<keyword evidence="6" id="KW-0436">Ligase</keyword>
<dbReference type="Pfam" id="PF01336">
    <property type="entry name" value="tRNA_anti-codon"/>
    <property type="match status" value="1"/>
</dbReference>
<dbReference type="Gene3D" id="3.30.930.10">
    <property type="entry name" value="Bira Bifunctional Protein, Domain 2"/>
    <property type="match status" value="2"/>
</dbReference>
<evidence type="ECO:0000256" key="1">
    <source>
        <dbReference type="ARBA" id="ARBA00004496"/>
    </source>
</evidence>
<keyword evidence="10" id="KW-0030">Aminoacyl-tRNA synthetase</keyword>
<feature type="region of interest" description="Disordered" evidence="14">
    <location>
        <begin position="1"/>
        <end position="53"/>
    </location>
</feature>
<evidence type="ECO:0000256" key="14">
    <source>
        <dbReference type="SAM" id="MobiDB-lite"/>
    </source>
</evidence>
<dbReference type="GO" id="GO:0003723">
    <property type="term" value="F:RNA binding"/>
    <property type="evidence" value="ECO:0007669"/>
    <property type="project" value="TreeGrafter"/>
</dbReference>
<evidence type="ECO:0000256" key="6">
    <source>
        <dbReference type="ARBA" id="ARBA00022598"/>
    </source>
</evidence>
<evidence type="ECO:0000259" key="15">
    <source>
        <dbReference type="PROSITE" id="PS50181"/>
    </source>
</evidence>
<feature type="compositionally biased region" description="Basic and acidic residues" evidence="14">
    <location>
        <begin position="10"/>
        <end position="21"/>
    </location>
</feature>
<dbReference type="SUPFAM" id="SSF55681">
    <property type="entry name" value="Class II aaRS and biotin synthetases"/>
    <property type="match status" value="2"/>
</dbReference>
<evidence type="ECO:0000256" key="7">
    <source>
        <dbReference type="ARBA" id="ARBA00022741"/>
    </source>
</evidence>
<evidence type="ECO:0000256" key="4">
    <source>
        <dbReference type="ARBA" id="ARBA00018853"/>
    </source>
</evidence>
<dbReference type="PROSITE" id="PS50862">
    <property type="entry name" value="AA_TRNA_LIGASE_II"/>
    <property type="match status" value="1"/>
</dbReference>
<comment type="similarity">
    <text evidence="2">Belongs to the class-II aminoacyl-tRNA synthetase family. Type 2 subfamily.</text>
</comment>
<dbReference type="AlphaFoldDB" id="A0A8H3H1R3"/>
<dbReference type="NCBIfam" id="TIGR00458">
    <property type="entry name" value="aspS_nondisc"/>
    <property type="match status" value="1"/>
</dbReference>
<dbReference type="PANTHER" id="PTHR43450:SF1">
    <property type="entry name" value="ASPARTATE--TRNA LIGASE, CYTOPLASMIC"/>
    <property type="match status" value="1"/>
</dbReference>
<comment type="caution">
    <text evidence="17">The sequence shown here is derived from an EMBL/GenBank/DDBJ whole genome shotgun (WGS) entry which is preliminary data.</text>
</comment>
<evidence type="ECO:0000256" key="3">
    <source>
        <dbReference type="ARBA" id="ARBA00012841"/>
    </source>
</evidence>
<dbReference type="InterPro" id="IPR006195">
    <property type="entry name" value="aa-tRNA-synth_II"/>
</dbReference>
<dbReference type="EC" id="6.1.1.12" evidence="3"/>
<dbReference type="SUPFAM" id="SSF81383">
    <property type="entry name" value="F-box domain"/>
    <property type="match status" value="1"/>
</dbReference>
<dbReference type="GO" id="GO:0005829">
    <property type="term" value="C:cytosol"/>
    <property type="evidence" value="ECO:0007669"/>
    <property type="project" value="TreeGrafter"/>
</dbReference>
<dbReference type="PRINTS" id="PR01042">
    <property type="entry name" value="TRNASYNTHASP"/>
</dbReference>
<dbReference type="InterPro" id="IPR004523">
    <property type="entry name" value="Asp-tRNA_synthase_2"/>
</dbReference>
<dbReference type="EMBL" id="CAJMWZ010004266">
    <property type="protein sequence ID" value="CAE6487293.1"/>
    <property type="molecule type" value="Genomic_DNA"/>
</dbReference>
<dbReference type="GO" id="GO:0017101">
    <property type="term" value="C:aminoacyl-tRNA synthetase multienzyme complex"/>
    <property type="evidence" value="ECO:0007669"/>
    <property type="project" value="TreeGrafter"/>
</dbReference>
<dbReference type="SUPFAM" id="SSF50249">
    <property type="entry name" value="Nucleic acid-binding proteins"/>
    <property type="match status" value="1"/>
</dbReference>
<comment type="catalytic activity">
    <reaction evidence="12">
        <text>tRNA(Asp) + L-aspartate + ATP = L-aspartyl-tRNA(Asp) + AMP + diphosphate</text>
        <dbReference type="Rhea" id="RHEA:19649"/>
        <dbReference type="Rhea" id="RHEA-COMP:9660"/>
        <dbReference type="Rhea" id="RHEA-COMP:9678"/>
        <dbReference type="ChEBI" id="CHEBI:29991"/>
        <dbReference type="ChEBI" id="CHEBI:30616"/>
        <dbReference type="ChEBI" id="CHEBI:33019"/>
        <dbReference type="ChEBI" id="CHEBI:78442"/>
        <dbReference type="ChEBI" id="CHEBI:78516"/>
        <dbReference type="ChEBI" id="CHEBI:456215"/>
        <dbReference type="EC" id="6.1.1.12"/>
    </reaction>
</comment>
<dbReference type="InterPro" id="IPR036047">
    <property type="entry name" value="F-box-like_dom_sf"/>
</dbReference>
<dbReference type="Gene3D" id="2.40.50.140">
    <property type="entry name" value="Nucleic acid-binding proteins"/>
    <property type="match status" value="1"/>
</dbReference>
<dbReference type="GO" id="GO:0005524">
    <property type="term" value="F:ATP binding"/>
    <property type="evidence" value="ECO:0007669"/>
    <property type="project" value="UniProtKB-KW"/>
</dbReference>
<name>A0A8H3H1R3_9AGAM</name>
<evidence type="ECO:0000256" key="8">
    <source>
        <dbReference type="ARBA" id="ARBA00022840"/>
    </source>
</evidence>
<dbReference type="GO" id="GO:0004815">
    <property type="term" value="F:aspartate-tRNA ligase activity"/>
    <property type="evidence" value="ECO:0007669"/>
    <property type="project" value="UniProtKB-EC"/>
</dbReference>
<keyword evidence="9" id="KW-0648">Protein biosynthesis</keyword>
<evidence type="ECO:0000256" key="13">
    <source>
        <dbReference type="ARBA" id="ARBA00070516"/>
    </source>
</evidence>
<feature type="domain" description="F-box" evidence="15">
    <location>
        <begin position="585"/>
        <end position="634"/>
    </location>
</feature>
<dbReference type="SMART" id="SM00256">
    <property type="entry name" value="FBOX"/>
    <property type="match status" value="1"/>
</dbReference>
<accession>A0A8H3H1R3</accession>
<feature type="domain" description="Aminoacyl-transfer RNA synthetases class-II family profile" evidence="16">
    <location>
        <begin position="232"/>
        <end position="592"/>
    </location>
</feature>
<evidence type="ECO:0000259" key="16">
    <source>
        <dbReference type="PROSITE" id="PS50862"/>
    </source>
</evidence>
<dbReference type="PANTHER" id="PTHR43450">
    <property type="entry name" value="ASPARTYL-TRNA SYNTHETASE"/>
    <property type="match status" value="1"/>
</dbReference>
<comment type="subcellular location">
    <subcellularLocation>
        <location evidence="1">Cytoplasm</location>
    </subcellularLocation>
</comment>
<evidence type="ECO:0000256" key="2">
    <source>
        <dbReference type="ARBA" id="ARBA00005312"/>
    </source>
</evidence>
<dbReference type="Pfam" id="PF00152">
    <property type="entry name" value="tRNA-synt_2"/>
    <property type="match status" value="1"/>
</dbReference>
<evidence type="ECO:0000256" key="10">
    <source>
        <dbReference type="ARBA" id="ARBA00023146"/>
    </source>
</evidence>
<evidence type="ECO:0000256" key="12">
    <source>
        <dbReference type="ARBA" id="ARBA00047904"/>
    </source>
</evidence>
<dbReference type="InterPro" id="IPR004365">
    <property type="entry name" value="NA-bd_OB_tRNA"/>
</dbReference>
<feature type="compositionally biased region" description="Basic and acidic residues" evidence="14">
    <location>
        <begin position="29"/>
        <end position="48"/>
    </location>
</feature>
<keyword evidence="5" id="KW-0963">Cytoplasm</keyword>
<evidence type="ECO:0000256" key="11">
    <source>
        <dbReference type="ARBA" id="ARBA00033155"/>
    </source>
</evidence>
<protein>
    <recommendedName>
        <fullName evidence="4">Aspartate--tRNA ligase, cytoplasmic</fullName>
        <ecNumber evidence="3">6.1.1.12</ecNumber>
    </recommendedName>
    <alternativeName>
        <fullName evidence="11">Aspartyl-tRNA synthetase</fullName>
    </alternativeName>
    <alternativeName>
        <fullName evidence="13">Probable aspartate--tRNA ligase, cytoplasmic</fullName>
    </alternativeName>
</protein>
<dbReference type="GO" id="GO:0006422">
    <property type="term" value="P:aspartyl-tRNA aminoacylation"/>
    <property type="evidence" value="ECO:0007669"/>
    <property type="project" value="InterPro"/>
</dbReference>
<dbReference type="InterPro" id="IPR045864">
    <property type="entry name" value="aa-tRNA-synth_II/BPL/LPL"/>
</dbReference>
<dbReference type="InterPro" id="IPR002312">
    <property type="entry name" value="Asp/Asn-tRNA-synth_IIb"/>
</dbReference>
<dbReference type="CDD" id="cd09917">
    <property type="entry name" value="F-box_SF"/>
    <property type="match status" value="1"/>
</dbReference>